<keyword evidence="2" id="KW-0808">Transferase</keyword>
<gene>
    <name evidence="2" type="ORF">GLS40_15990</name>
</gene>
<accession>A0A844W8R4</accession>
<name>A0A844W8R4_9RHOB</name>
<dbReference type="Pfam" id="PF13704">
    <property type="entry name" value="Glyco_tranf_2_4"/>
    <property type="match status" value="1"/>
</dbReference>
<keyword evidence="3" id="KW-1185">Reference proteome</keyword>
<comment type="caution">
    <text evidence="2">The sequence shown here is derived from an EMBL/GenBank/DDBJ whole genome shotgun (WGS) entry which is preliminary data.</text>
</comment>
<organism evidence="2 3">
    <name type="scientific">Pseudooceanicola pacificus</name>
    <dbReference type="NCBI Taxonomy" id="2676438"/>
    <lineage>
        <taxon>Bacteria</taxon>
        <taxon>Pseudomonadati</taxon>
        <taxon>Pseudomonadota</taxon>
        <taxon>Alphaproteobacteria</taxon>
        <taxon>Rhodobacterales</taxon>
        <taxon>Paracoccaceae</taxon>
        <taxon>Pseudooceanicola</taxon>
    </lineage>
</organism>
<reference evidence="2 3" key="1">
    <citation type="submission" date="2019-11" db="EMBL/GenBank/DDBJ databases">
        <title>Pseudooceanicola pacifica sp. nov., isolated from deep-sea sediment of the Pacific Ocean.</title>
        <authorList>
            <person name="Lyu L."/>
        </authorList>
    </citation>
    <scope>NUCLEOTIDE SEQUENCE [LARGE SCALE GENOMIC DNA]</scope>
    <source>
        <strain evidence="2 3">216_PA32_1</strain>
    </source>
</reference>
<evidence type="ECO:0000313" key="2">
    <source>
        <dbReference type="EMBL" id="MWB79535.1"/>
    </source>
</evidence>
<sequence>MPPTWGIVTTVKAPLDAIMDFAAWHLSLGAHRIYLHLDAPDEAAMAALKSHPKIRVTPTGESYWSRNGGRRPAKHQVRQGMNASRILSRPPQVDWLAHIDVDEFIVPDKPVAEVLAAQAPGTKLLRMRPIEALAPVAPVPGVVQAKAMSLDRATRRAQTERIYPDYARGLDGGFLSHVAGKLLVHTSLAGSEIRIHNVFRDGVQNPGHAECPALPLLHMHAPDVESWLAHYRFRLKRGSYRSELKPPLPAESGGLTLHDMLAAIEAEAGEDGLRRFFAETCTATPDLLDRLRAEGLLREVPLDLAAARRAVFG</sequence>
<dbReference type="Proteomes" id="UP000443843">
    <property type="component" value="Unassembled WGS sequence"/>
</dbReference>
<dbReference type="RefSeq" id="WP_160383662.1">
    <property type="nucleotide sequence ID" value="NZ_WNXQ01000012.1"/>
</dbReference>
<proteinExistence type="predicted"/>
<feature type="region of interest" description="Disordered" evidence="1">
    <location>
        <begin position="59"/>
        <end position="81"/>
    </location>
</feature>
<dbReference type="AlphaFoldDB" id="A0A844W8R4"/>
<feature type="compositionally biased region" description="Basic residues" evidence="1">
    <location>
        <begin position="68"/>
        <end position="77"/>
    </location>
</feature>
<dbReference type="EMBL" id="WNXQ01000012">
    <property type="protein sequence ID" value="MWB79535.1"/>
    <property type="molecule type" value="Genomic_DNA"/>
</dbReference>
<protein>
    <submittedName>
        <fullName evidence="2">Glycosyltransferase family 2 protein</fullName>
    </submittedName>
</protein>
<dbReference type="GO" id="GO:0016740">
    <property type="term" value="F:transferase activity"/>
    <property type="evidence" value="ECO:0007669"/>
    <property type="project" value="UniProtKB-KW"/>
</dbReference>
<evidence type="ECO:0000256" key="1">
    <source>
        <dbReference type="SAM" id="MobiDB-lite"/>
    </source>
</evidence>
<evidence type="ECO:0000313" key="3">
    <source>
        <dbReference type="Proteomes" id="UP000443843"/>
    </source>
</evidence>